<dbReference type="RefSeq" id="WP_009053051.1">
    <property type="nucleotide sequence ID" value="NZ_AJYA01000001.1"/>
</dbReference>
<dbReference type="STRING" id="1189621.A3SI_00035"/>
<dbReference type="Proteomes" id="UP000005551">
    <property type="component" value="Unassembled WGS sequence"/>
</dbReference>
<evidence type="ECO:0000313" key="4">
    <source>
        <dbReference type="EMBL" id="EIM78833.1"/>
    </source>
</evidence>
<feature type="domain" description="Pyridoxamine kinase/Phosphomethylpyrimidine kinase" evidence="3">
    <location>
        <begin position="1"/>
        <end position="226"/>
    </location>
</feature>
<keyword evidence="5" id="KW-1185">Reference proteome</keyword>
<dbReference type="EC" id="2.7.1.49" evidence="2"/>
<sequence>MTVLTALTAQNTTGVRAIHPVPTQFIQEQLDAIMEDIPPRAIKIGMINSPEVAHLLAVFLDKYPTIPAVFDPVMIATSGAKLIQDTTVSLLKETLFPRVDLITPNLDEAAFLINKNLNSLADLRFAGETLLNDGAKAVLVKGGHMEGETLYDYLVDRTDRSETFPGKRIDTPNMHGTGCSLSSAIAAYLGRGEGLFEAVANAHRYIKGALDAGKDVSIGAGPGPLNHFFQPEPLKKTTFLEVKP</sequence>
<organism evidence="4 5">
    <name type="scientific">Nitritalea halalkaliphila LW7</name>
    <dbReference type="NCBI Taxonomy" id="1189621"/>
    <lineage>
        <taxon>Bacteria</taxon>
        <taxon>Pseudomonadati</taxon>
        <taxon>Bacteroidota</taxon>
        <taxon>Cytophagia</taxon>
        <taxon>Cytophagales</taxon>
        <taxon>Cyclobacteriaceae</taxon>
        <taxon>Nitritalea</taxon>
    </lineage>
</organism>
<reference evidence="4 5" key="1">
    <citation type="submission" date="2012-05" db="EMBL/GenBank/DDBJ databases">
        <title>Genome sequence of Nitritalea halalkaliphila LW7.</title>
        <authorList>
            <person name="Jangir P.K."/>
            <person name="Singh A."/>
            <person name="Shivaji S."/>
            <person name="Sharma R."/>
        </authorList>
    </citation>
    <scope>NUCLEOTIDE SEQUENCE [LARGE SCALE GENOMIC DNA]</scope>
    <source>
        <strain evidence="4 5">LW7</strain>
    </source>
</reference>
<keyword evidence="4" id="KW-0808">Transferase</keyword>
<dbReference type="NCBIfam" id="TIGR00097">
    <property type="entry name" value="HMP-P_kinase"/>
    <property type="match status" value="1"/>
</dbReference>
<keyword evidence="4" id="KW-0418">Kinase</keyword>
<gene>
    <name evidence="4" type="ORF">A3SI_00035</name>
</gene>
<protein>
    <recommendedName>
        <fullName evidence="2">hydroxymethylpyrimidine kinase</fullName>
        <ecNumber evidence="2">2.7.1.49</ecNumber>
    </recommendedName>
</protein>
<dbReference type="EMBL" id="AJYA01000001">
    <property type="protein sequence ID" value="EIM78833.1"/>
    <property type="molecule type" value="Genomic_DNA"/>
</dbReference>
<accession>I5CAI1</accession>
<dbReference type="GO" id="GO:0005829">
    <property type="term" value="C:cytosol"/>
    <property type="evidence" value="ECO:0007669"/>
    <property type="project" value="TreeGrafter"/>
</dbReference>
<dbReference type="Pfam" id="PF08543">
    <property type="entry name" value="Phos_pyr_kin"/>
    <property type="match status" value="1"/>
</dbReference>
<dbReference type="Gene3D" id="3.40.1190.20">
    <property type="match status" value="1"/>
</dbReference>
<dbReference type="GO" id="GO:0009228">
    <property type="term" value="P:thiamine biosynthetic process"/>
    <property type="evidence" value="ECO:0007669"/>
    <property type="project" value="InterPro"/>
</dbReference>
<dbReference type="AlphaFoldDB" id="I5CAI1"/>
<dbReference type="PANTHER" id="PTHR20858:SF17">
    <property type="entry name" value="HYDROXYMETHYLPYRIMIDINE_PHOSPHOMETHYLPYRIMIDINE KINASE THI20-RELATED"/>
    <property type="match status" value="1"/>
</dbReference>
<evidence type="ECO:0000256" key="1">
    <source>
        <dbReference type="ARBA" id="ARBA00004948"/>
    </source>
</evidence>
<dbReference type="GO" id="GO:0008972">
    <property type="term" value="F:phosphomethylpyrimidine kinase activity"/>
    <property type="evidence" value="ECO:0007669"/>
    <property type="project" value="InterPro"/>
</dbReference>
<dbReference type="InterPro" id="IPR004399">
    <property type="entry name" value="HMP/HMP-P_kinase_dom"/>
</dbReference>
<dbReference type="SUPFAM" id="SSF53613">
    <property type="entry name" value="Ribokinase-like"/>
    <property type="match status" value="1"/>
</dbReference>
<comment type="pathway">
    <text evidence="1">Cofactor biosynthesis; thiamine diphosphate biosynthesis.</text>
</comment>
<evidence type="ECO:0000259" key="3">
    <source>
        <dbReference type="Pfam" id="PF08543"/>
    </source>
</evidence>
<comment type="caution">
    <text evidence="4">The sequence shown here is derived from an EMBL/GenBank/DDBJ whole genome shotgun (WGS) entry which is preliminary data.</text>
</comment>
<name>I5CAI1_9BACT</name>
<dbReference type="InterPro" id="IPR013749">
    <property type="entry name" value="PM/HMP-P_kinase-1"/>
</dbReference>
<dbReference type="CDD" id="cd01169">
    <property type="entry name" value="HMPP_kinase"/>
    <property type="match status" value="1"/>
</dbReference>
<evidence type="ECO:0000256" key="2">
    <source>
        <dbReference type="ARBA" id="ARBA00012135"/>
    </source>
</evidence>
<dbReference type="PANTHER" id="PTHR20858">
    <property type="entry name" value="PHOSPHOMETHYLPYRIMIDINE KINASE"/>
    <property type="match status" value="1"/>
</dbReference>
<dbReference type="PATRIC" id="fig|1189621.3.peg.9"/>
<dbReference type="InterPro" id="IPR029056">
    <property type="entry name" value="Ribokinase-like"/>
</dbReference>
<evidence type="ECO:0000313" key="5">
    <source>
        <dbReference type="Proteomes" id="UP000005551"/>
    </source>
</evidence>
<dbReference type="GO" id="GO:0008902">
    <property type="term" value="F:hydroxymethylpyrimidine kinase activity"/>
    <property type="evidence" value="ECO:0007669"/>
    <property type="project" value="UniProtKB-EC"/>
</dbReference>
<proteinExistence type="predicted"/>